<sequence length="45" mass="5266">MIRNVIAPKNGYPVMYRCNDCERHFIEKNIAAIFSIVVMKHKTTL</sequence>
<organism evidence="1 2">
    <name type="scientific">Treponema medium ATCC 700293</name>
    <dbReference type="NCBI Taxonomy" id="1125700"/>
    <lineage>
        <taxon>Bacteria</taxon>
        <taxon>Pseudomonadati</taxon>
        <taxon>Spirochaetota</taxon>
        <taxon>Spirochaetia</taxon>
        <taxon>Spirochaetales</taxon>
        <taxon>Treponemataceae</taxon>
        <taxon>Treponema</taxon>
    </lineage>
</organism>
<gene>
    <name evidence="1" type="ORF">HMPREF9195_00419</name>
</gene>
<dbReference type="EMBL" id="ATFE01000003">
    <property type="protein sequence ID" value="EPF29715.1"/>
    <property type="molecule type" value="Genomic_DNA"/>
</dbReference>
<proteinExistence type="predicted"/>
<accession>A0AA87NTC3</accession>
<comment type="caution">
    <text evidence="1">The sequence shown here is derived from an EMBL/GenBank/DDBJ whole genome shotgun (WGS) entry which is preliminary data.</text>
</comment>
<evidence type="ECO:0000313" key="2">
    <source>
        <dbReference type="Proteomes" id="UP000014634"/>
    </source>
</evidence>
<reference evidence="1 2" key="1">
    <citation type="submission" date="2013-04" db="EMBL/GenBank/DDBJ databases">
        <title>The Genome Sequence of Treponema medium ATCC 700293.</title>
        <authorList>
            <consortium name="The Broad Institute Genomics Platform"/>
            <person name="Earl A."/>
            <person name="Ward D."/>
            <person name="Feldgarden M."/>
            <person name="Gevers D."/>
            <person name="Leonetti C."/>
            <person name="Blanton J.M."/>
            <person name="Dewhirst F.E."/>
            <person name="Izard J."/>
            <person name="Walker B."/>
            <person name="Young S."/>
            <person name="Zeng Q."/>
            <person name="Gargeya S."/>
            <person name="Fitzgerald M."/>
            <person name="Haas B."/>
            <person name="Abouelleil A."/>
            <person name="Allen A.W."/>
            <person name="Alvarado L."/>
            <person name="Arachchi H.M."/>
            <person name="Berlin A.M."/>
            <person name="Chapman S.B."/>
            <person name="Gainer-Dewar J."/>
            <person name="Goldberg J."/>
            <person name="Griggs A."/>
            <person name="Gujja S."/>
            <person name="Hansen M."/>
            <person name="Howarth C."/>
            <person name="Imamovic A."/>
            <person name="Ireland A."/>
            <person name="Larimer J."/>
            <person name="McCowan C."/>
            <person name="Murphy C."/>
            <person name="Pearson M."/>
            <person name="Poon T.W."/>
            <person name="Priest M."/>
            <person name="Roberts A."/>
            <person name="Saif S."/>
            <person name="Shea T."/>
            <person name="Sisk P."/>
            <person name="Sykes S."/>
            <person name="Wortman J."/>
            <person name="Nusbaum C."/>
            <person name="Birren B."/>
        </authorList>
    </citation>
    <scope>NUCLEOTIDE SEQUENCE [LARGE SCALE GENOMIC DNA]</scope>
    <source>
        <strain evidence="1 2">ATCC 700293</strain>
    </source>
</reference>
<protein>
    <submittedName>
        <fullName evidence="1">Uncharacterized protein</fullName>
    </submittedName>
</protein>
<evidence type="ECO:0000313" key="1">
    <source>
        <dbReference type="EMBL" id="EPF29715.1"/>
    </source>
</evidence>
<name>A0AA87NTC3_TREMD</name>
<dbReference type="AlphaFoldDB" id="A0AA87NTC3"/>
<dbReference type="Proteomes" id="UP000014634">
    <property type="component" value="Unassembled WGS sequence"/>
</dbReference>